<dbReference type="eggNOG" id="COG3598">
    <property type="taxonomic scope" value="Bacteria"/>
</dbReference>
<keyword evidence="1" id="KW-0067">ATP-binding</keyword>
<keyword evidence="1" id="KW-0547">Nucleotide-binding</keyword>
<evidence type="ECO:0000313" key="2">
    <source>
        <dbReference type="Proteomes" id="UP000028630"/>
    </source>
</evidence>
<dbReference type="GO" id="GO:0004386">
    <property type="term" value="F:helicase activity"/>
    <property type="evidence" value="ECO:0007669"/>
    <property type="project" value="UniProtKB-KW"/>
</dbReference>
<dbReference type="SUPFAM" id="SSF52540">
    <property type="entry name" value="P-loop containing nucleoside triphosphate hydrolases"/>
    <property type="match status" value="1"/>
</dbReference>
<dbReference type="OrthoDB" id="784829at2"/>
<evidence type="ECO:0000313" key="1">
    <source>
        <dbReference type="EMBL" id="KFB99154.1"/>
    </source>
</evidence>
<protein>
    <submittedName>
        <fullName evidence="1">RepA family replicative helicase</fullName>
    </submittedName>
</protein>
<dbReference type="Proteomes" id="UP000028630">
    <property type="component" value="Unassembled WGS sequence"/>
</dbReference>
<comment type="caution">
    <text evidence="1">The sequence shown here is derived from an EMBL/GenBank/DDBJ whole genome shotgun (WGS) entry which is preliminary data.</text>
</comment>
<dbReference type="CDD" id="cd01125">
    <property type="entry name" value="RepA_RSF1010_like"/>
    <property type="match status" value="1"/>
</dbReference>
<dbReference type="AlphaFoldDB" id="A0A084ZNW0"/>
<name>A0A084ZNW0_9ENTR</name>
<sequence>MTDAVMSVETVSDALFTCVYRWAHGKPMKASEVTEAIHQHREPTTRYGALASRLGQLQAMTYEALCEAGFLDTDHDREIMARRLVVSELIGEAELNDWLRDIERVRRLFSDEQKTERKTRLPLSWGSHGYDVQQDFIIKHFLPSKSLCAIYGPSGSYKSFLAISWACHIAAGKTWSGNAVARGSVLYVVGEGGVGVPRRVKAWETVNGALPKSICLVNRPVFPVRQSEVQEVLSAAKQVERETGMPVRLVVIDTLARCFGGNDENDARDMGAFIEGCDTIKQKTGATVLVVHHSGKDEAKGARGSSSFRAALDAEFHVKREGEARALILSCTKMKDAEEPERHAYDLRQVDLYTDEDGDNVASLVVHDTPREAKDIYPELVGAPKLSDNHMAVWQAIRSRTSKDEACTRAVIRDDLKAAGMDTSKHFSRWLNKLIELSMVIQDGEKLSIRSLREVGE</sequence>
<organism evidence="1 2">
    <name type="scientific">Trabulsiella guamensis ATCC 49490</name>
    <dbReference type="NCBI Taxonomy" id="1005994"/>
    <lineage>
        <taxon>Bacteria</taxon>
        <taxon>Pseudomonadati</taxon>
        <taxon>Pseudomonadota</taxon>
        <taxon>Gammaproteobacteria</taxon>
        <taxon>Enterobacterales</taxon>
        <taxon>Enterobacteriaceae</taxon>
        <taxon>Trabulsiella</taxon>
    </lineage>
</organism>
<dbReference type="InterPro" id="IPR038724">
    <property type="entry name" value="RepA"/>
</dbReference>
<keyword evidence="2" id="KW-1185">Reference proteome</keyword>
<keyword evidence="1" id="KW-0378">Hydrolase</keyword>
<gene>
    <name evidence="1" type="ORF">GTGU_04155</name>
</gene>
<proteinExistence type="predicted"/>
<accession>A0A084ZNW0</accession>
<keyword evidence="1" id="KW-0347">Helicase</keyword>
<dbReference type="EMBL" id="JMTB01000117">
    <property type="protein sequence ID" value="KFB99154.1"/>
    <property type="molecule type" value="Genomic_DNA"/>
</dbReference>
<dbReference type="Pfam" id="PF13481">
    <property type="entry name" value="AAA_25"/>
    <property type="match status" value="1"/>
</dbReference>
<reference evidence="2" key="1">
    <citation type="submission" date="2014-05" db="EMBL/GenBank/DDBJ databases">
        <title>ATOL: Assembling a taxonomically balanced genome-scale reconstruction of the evolutionary history of the Enterobacteriaceae.</title>
        <authorList>
            <person name="Plunkett G. III"/>
            <person name="Neeno-Eckwall E.C."/>
            <person name="Glasner J.D."/>
            <person name="Perna N.T."/>
        </authorList>
    </citation>
    <scope>NUCLEOTIDE SEQUENCE [LARGE SCALE GENOMIC DNA]</scope>
    <source>
        <strain evidence="2">ATCC 49490</strain>
    </source>
</reference>
<dbReference type="RefSeq" id="WP_038161734.1">
    <property type="nucleotide sequence ID" value="NZ_JMTB01000117.1"/>
</dbReference>
<dbReference type="Gene3D" id="3.40.50.300">
    <property type="entry name" value="P-loop containing nucleotide triphosphate hydrolases"/>
    <property type="match status" value="1"/>
</dbReference>
<dbReference type="InterPro" id="IPR027417">
    <property type="entry name" value="P-loop_NTPase"/>
</dbReference>